<dbReference type="InterPro" id="IPR036291">
    <property type="entry name" value="NAD(P)-bd_dom_sf"/>
</dbReference>
<dbReference type="Gene3D" id="3.40.50.720">
    <property type="entry name" value="NAD(P)-binding Rossmann-like Domain"/>
    <property type="match status" value="1"/>
</dbReference>
<proteinExistence type="predicted"/>
<dbReference type="EMBL" id="UINC01003136">
    <property type="protein sequence ID" value="SVA03669.1"/>
    <property type="molecule type" value="Genomic_DNA"/>
</dbReference>
<accession>A0A381SJR3</accession>
<dbReference type="InterPro" id="IPR032095">
    <property type="entry name" value="Sacchrp_dh-like_C"/>
</dbReference>
<feature type="domain" description="Saccharopine dehydrogenase-like C-terminal" evidence="2">
    <location>
        <begin position="181"/>
        <end position="370"/>
    </location>
</feature>
<organism evidence="3">
    <name type="scientific">marine metagenome</name>
    <dbReference type="NCBI Taxonomy" id="408172"/>
    <lineage>
        <taxon>unclassified sequences</taxon>
        <taxon>metagenomes</taxon>
        <taxon>ecological metagenomes</taxon>
    </lineage>
</organism>
<evidence type="ECO:0000313" key="3">
    <source>
        <dbReference type="EMBL" id="SVA03669.1"/>
    </source>
</evidence>
<protein>
    <submittedName>
        <fullName evidence="3">Uncharacterized protein</fullName>
    </submittedName>
</protein>
<evidence type="ECO:0000259" key="2">
    <source>
        <dbReference type="Pfam" id="PF16653"/>
    </source>
</evidence>
<dbReference type="Gene3D" id="3.30.360.10">
    <property type="entry name" value="Dihydrodipicolinate Reductase, domain 2"/>
    <property type="match status" value="1"/>
</dbReference>
<reference evidence="3" key="1">
    <citation type="submission" date="2018-05" db="EMBL/GenBank/DDBJ databases">
        <authorList>
            <person name="Lanie J.A."/>
            <person name="Ng W.-L."/>
            <person name="Kazmierczak K.M."/>
            <person name="Andrzejewski T.M."/>
            <person name="Davidsen T.M."/>
            <person name="Wayne K.J."/>
            <person name="Tettelin H."/>
            <person name="Glass J.I."/>
            <person name="Rusch D."/>
            <person name="Podicherti R."/>
            <person name="Tsui H.-C.T."/>
            <person name="Winkler M.E."/>
        </authorList>
    </citation>
    <scope>NUCLEOTIDE SEQUENCE</scope>
</reference>
<dbReference type="AlphaFoldDB" id="A0A381SJR3"/>
<name>A0A381SJR3_9ZZZZ</name>
<dbReference type="Pfam" id="PF16653">
    <property type="entry name" value="Sacchrp_dh_C"/>
    <property type="match status" value="1"/>
</dbReference>
<feature type="domain" description="Saccharopine dehydrogenase NADP binding" evidence="1">
    <location>
        <begin position="7"/>
        <end position="104"/>
    </location>
</feature>
<dbReference type="InterPro" id="IPR005097">
    <property type="entry name" value="Sacchrp_dh_NADP-bd"/>
</dbReference>
<dbReference type="PANTHER" id="PTHR43796:SF2">
    <property type="entry name" value="CARBOXYNORSPERMIDINE SYNTHASE"/>
    <property type="match status" value="1"/>
</dbReference>
<dbReference type="Pfam" id="PF03435">
    <property type="entry name" value="Sacchrp_dh_NADP"/>
    <property type="match status" value="1"/>
</dbReference>
<dbReference type="PANTHER" id="PTHR43796">
    <property type="entry name" value="CARBOXYNORSPERMIDINE SYNTHASE"/>
    <property type="match status" value="1"/>
</dbReference>
<sequence>MPNRTALVLGCGTTGAATAHLVVEDTRFQHVVVADHNLRRAESLAESLDGPATALQLDCRQEDQVARALGGVSVVLNTAGPFSRDTLSLMRTVIEAGIPYADINDDVETLQRVFDSEYLNSLAKHRGVGVLPGLGASPGQTNVLARHLANRMDIVEEVRFFLVNDATYRSEALWRHWLALFAQPALLYDRGRWTQTPGMSVFQDVAFSAPWGNIRCYTVGLEMVTIPMSFAGLLHASLWRGFSDQATTETLKALVDAGFASDDPLEVDGVSVTPAKMTAVVLAGVPRQSGFSDHIRLPRQIRVKGVKDGREAELTMTYSFPPGDISLATASCLVVGAGLLVDRELPGPGVFQPEAMDPAPFMWDMESRGVHFKLEDSASTRI</sequence>
<evidence type="ECO:0000259" key="1">
    <source>
        <dbReference type="Pfam" id="PF03435"/>
    </source>
</evidence>
<gene>
    <name evidence="3" type="ORF">METZ01_LOCUS56523</name>
</gene>
<dbReference type="SUPFAM" id="SSF51735">
    <property type="entry name" value="NAD(P)-binding Rossmann-fold domains"/>
    <property type="match status" value="1"/>
</dbReference>